<dbReference type="PROSITE" id="PS00218">
    <property type="entry name" value="AMINO_ACID_PERMEASE_1"/>
    <property type="match status" value="1"/>
</dbReference>
<feature type="transmembrane region" description="Helical" evidence="7">
    <location>
        <begin position="168"/>
        <end position="188"/>
    </location>
</feature>
<dbReference type="InterPro" id="IPR004841">
    <property type="entry name" value="AA-permease/SLC12A_dom"/>
</dbReference>
<feature type="transmembrane region" description="Helical" evidence="7">
    <location>
        <begin position="477"/>
        <end position="496"/>
    </location>
</feature>
<feature type="transmembrane region" description="Helical" evidence="7">
    <location>
        <begin position="386"/>
        <end position="409"/>
    </location>
</feature>
<dbReference type="PANTHER" id="PTHR43341">
    <property type="entry name" value="AMINO ACID PERMEASE"/>
    <property type="match status" value="1"/>
</dbReference>
<keyword evidence="2" id="KW-0813">Transport</keyword>
<dbReference type="Pfam" id="PF00324">
    <property type="entry name" value="AA_permease"/>
    <property type="match status" value="1"/>
</dbReference>
<feature type="transmembrane region" description="Helical" evidence="7">
    <location>
        <begin position="108"/>
        <end position="130"/>
    </location>
</feature>
<keyword evidence="4" id="KW-0029">Amino-acid transport</keyword>
<evidence type="ECO:0000256" key="1">
    <source>
        <dbReference type="ARBA" id="ARBA00004141"/>
    </source>
</evidence>
<comment type="caution">
    <text evidence="9">The sequence shown here is derived from an EMBL/GenBank/DDBJ whole genome shotgun (WGS) entry which is preliminary data.</text>
</comment>
<feature type="transmembrane region" description="Helical" evidence="7">
    <location>
        <begin position="254"/>
        <end position="273"/>
    </location>
</feature>
<sequence length="556" mass="59505">MDAKKADVVFHIQDEPKLKRKLQARHLEMIAIGGTIGTGLLKKSGGAIFTAGPLGALLCYAIIGLQVFGVATSIGEMATFLPIDGAFSALPTRFVNPSLGFASGWNYWLNWALTLPAELSAVAGLMTWWVPQSTVQGWIWSLTYLVPLAGVNMIGVDGFGEVEFVLSIVKIIAIVIFLLIGTAVWFGAGGNTGPLGFRNWSPPIQGSDPFNQFLNVAGAFTTAFFSFGGTELVGLTAGEAANVRKSVPKAINGTFYRILIFYIGSIFIVGVLLPPNSEILNPDNPAGIAQSPFVYVFSIVGIPAAADIMNGVIIVAAISAANSAIYACSRTLLRLAADGSAPSILARVNKQGVPMLALAVSLSFGLVAVVGSYAAGPTGSDKVFGWLSQLISLGIMAAWMVMSLTHLRFRYGYLAQGKKLSDLPYIAPFFPYADILSLSIGGVVTCFMLMFSFYQGNFVATEECPTYFCTTWFINNSWVYCGVPLVVGLFVGHALYTGSKSGKGLLSGFTLVRYEDMDFETGRYVETEEEIAENARDAAKPKGMVNWAKSMVSKKE</sequence>
<name>A0A507FET7_9FUNG</name>
<feature type="transmembrane region" description="Helical" evidence="7">
    <location>
        <begin position="353"/>
        <end position="374"/>
    </location>
</feature>
<dbReference type="EMBL" id="QEAP01000163">
    <property type="protein sequence ID" value="TPX73808.1"/>
    <property type="molecule type" value="Genomic_DNA"/>
</dbReference>
<proteinExistence type="predicted"/>
<dbReference type="GO" id="GO:0015171">
    <property type="term" value="F:amino acid transmembrane transporter activity"/>
    <property type="evidence" value="ECO:0007669"/>
    <property type="project" value="TreeGrafter"/>
</dbReference>
<evidence type="ECO:0000313" key="9">
    <source>
        <dbReference type="EMBL" id="TPX73808.1"/>
    </source>
</evidence>
<protein>
    <recommendedName>
        <fullName evidence="8">Amino acid permease/ SLC12A domain-containing protein</fullName>
    </recommendedName>
</protein>
<reference evidence="9 10" key="1">
    <citation type="journal article" date="2019" name="Sci. Rep.">
        <title>Comparative genomics of chytrid fungi reveal insights into the obligate biotrophic and pathogenic lifestyle of Synchytrium endobioticum.</title>
        <authorList>
            <person name="van de Vossenberg B.T.L.H."/>
            <person name="Warris S."/>
            <person name="Nguyen H.D.T."/>
            <person name="van Gent-Pelzer M.P.E."/>
            <person name="Joly D.L."/>
            <person name="van de Geest H.C."/>
            <person name="Bonants P.J.M."/>
            <person name="Smith D.S."/>
            <person name="Levesque C.A."/>
            <person name="van der Lee T.A.J."/>
        </authorList>
    </citation>
    <scope>NUCLEOTIDE SEQUENCE [LARGE SCALE GENOMIC DNA]</scope>
    <source>
        <strain evidence="9 10">CBS 675.73</strain>
    </source>
</reference>
<organism evidence="9 10">
    <name type="scientific">Chytriomyces confervae</name>
    <dbReference type="NCBI Taxonomy" id="246404"/>
    <lineage>
        <taxon>Eukaryota</taxon>
        <taxon>Fungi</taxon>
        <taxon>Fungi incertae sedis</taxon>
        <taxon>Chytridiomycota</taxon>
        <taxon>Chytridiomycota incertae sedis</taxon>
        <taxon>Chytridiomycetes</taxon>
        <taxon>Chytridiales</taxon>
        <taxon>Chytriomycetaceae</taxon>
        <taxon>Chytriomyces</taxon>
    </lineage>
</organism>
<keyword evidence="5 7" id="KW-1133">Transmembrane helix</keyword>
<feature type="transmembrane region" description="Helical" evidence="7">
    <location>
        <begin position="47"/>
        <end position="71"/>
    </location>
</feature>
<comment type="subcellular location">
    <subcellularLocation>
        <location evidence="1">Membrane</location>
        <topology evidence="1">Multi-pass membrane protein</topology>
    </subcellularLocation>
</comment>
<evidence type="ECO:0000313" key="10">
    <source>
        <dbReference type="Proteomes" id="UP000320333"/>
    </source>
</evidence>
<dbReference type="OrthoDB" id="3900342at2759"/>
<gene>
    <name evidence="9" type="ORF">CcCBS67573_g04926</name>
</gene>
<evidence type="ECO:0000256" key="4">
    <source>
        <dbReference type="ARBA" id="ARBA00022970"/>
    </source>
</evidence>
<accession>A0A507FET7</accession>
<dbReference type="PANTHER" id="PTHR43341:SF1">
    <property type="entry name" value="GENERAL AMINO-ACID PERMEASE GAP1"/>
    <property type="match status" value="1"/>
</dbReference>
<feature type="transmembrane region" description="Helical" evidence="7">
    <location>
        <begin position="429"/>
        <end position="453"/>
    </location>
</feature>
<evidence type="ECO:0000256" key="5">
    <source>
        <dbReference type="ARBA" id="ARBA00022989"/>
    </source>
</evidence>
<keyword evidence="6 7" id="KW-0472">Membrane</keyword>
<dbReference type="GO" id="GO:0016020">
    <property type="term" value="C:membrane"/>
    <property type="evidence" value="ECO:0007669"/>
    <property type="project" value="UniProtKB-SubCell"/>
</dbReference>
<evidence type="ECO:0000259" key="8">
    <source>
        <dbReference type="Pfam" id="PF00324"/>
    </source>
</evidence>
<dbReference type="Proteomes" id="UP000320333">
    <property type="component" value="Unassembled WGS sequence"/>
</dbReference>
<dbReference type="Gene3D" id="1.20.1740.10">
    <property type="entry name" value="Amino acid/polyamine transporter I"/>
    <property type="match status" value="1"/>
</dbReference>
<dbReference type="InterPro" id="IPR050524">
    <property type="entry name" value="APC_YAT"/>
</dbReference>
<dbReference type="AlphaFoldDB" id="A0A507FET7"/>
<feature type="domain" description="Amino acid permease/ SLC12A" evidence="8">
    <location>
        <begin position="26"/>
        <end position="497"/>
    </location>
</feature>
<keyword evidence="10" id="KW-1185">Reference proteome</keyword>
<evidence type="ECO:0000256" key="7">
    <source>
        <dbReference type="SAM" id="Phobius"/>
    </source>
</evidence>
<feature type="transmembrane region" description="Helical" evidence="7">
    <location>
        <begin position="293"/>
        <end position="320"/>
    </location>
</feature>
<evidence type="ECO:0000256" key="3">
    <source>
        <dbReference type="ARBA" id="ARBA00022692"/>
    </source>
</evidence>
<dbReference type="STRING" id="246404.A0A507FET7"/>
<feature type="transmembrane region" description="Helical" evidence="7">
    <location>
        <begin position="137"/>
        <end position="156"/>
    </location>
</feature>
<evidence type="ECO:0000256" key="6">
    <source>
        <dbReference type="ARBA" id="ARBA00023136"/>
    </source>
</evidence>
<keyword evidence="3 7" id="KW-0812">Transmembrane</keyword>
<evidence type="ECO:0000256" key="2">
    <source>
        <dbReference type="ARBA" id="ARBA00022448"/>
    </source>
</evidence>
<dbReference type="InterPro" id="IPR004840">
    <property type="entry name" value="Amino_acid_permease_CS"/>
</dbReference>
<dbReference type="PIRSF" id="PIRSF006060">
    <property type="entry name" value="AA_transporter"/>
    <property type="match status" value="1"/>
</dbReference>
<dbReference type="FunFam" id="1.20.1740.10:FF:000001">
    <property type="entry name" value="Amino acid permease"/>
    <property type="match status" value="1"/>
</dbReference>